<dbReference type="RefSeq" id="WP_035167963.1">
    <property type="nucleotide sequence ID" value="NZ_CP018906.1"/>
</dbReference>
<dbReference type="Gene3D" id="3.40.50.1820">
    <property type="entry name" value="alpha/beta hydrolase"/>
    <property type="match status" value="1"/>
</dbReference>
<dbReference type="InterPro" id="IPR029058">
    <property type="entry name" value="AB_hydrolase_fold"/>
</dbReference>
<dbReference type="NCBIfam" id="NF041555">
    <property type="entry name" value="tannase_A"/>
    <property type="match status" value="1"/>
</dbReference>
<dbReference type="InterPro" id="IPR048121">
    <property type="entry name" value="Tannase_A"/>
</dbReference>
<evidence type="ECO:0000313" key="2">
    <source>
        <dbReference type="EMBL" id="AQW21491.1"/>
    </source>
</evidence>
<gene>
    <name evidence="2" type="ORF">PL11_005860</name>
</gene>
<feature type="compositionally biased region" description="Basic residues" evidence="1">
    <location>
        <begin position="373"/>
        <end position="384"/>
    </location>
</feature>
<dbReference type="OrthoDB" id="923957at2"/>
<sequence>MKTKTINKFLITAIIALGVIFMVEIKHVSASSTTDKTSATALNKLKINNKKWKYNSKTNVYYQTGISYGTKTVSKKYESMGIYVPGKYVTAKKNASEKTYTVKFNTKKKVKGYTSKTAPIVMPVNTPGYAAQKAPTGYKSEATTFTKAGFIYVLAGARGRGNTYTKSGKLAYSSGSPWGVTDLKAAVRDLRLNKSRLPGNTGRIFTFGHSGGGAQSSLMGSTGDSSLYTPYLKKIGAAITTKSGKKISDAIDGAMAWCPITSLDEADEAYEWNMGQFSSTGTRKSGTWTKELSNDMAKQYASYLNKLGLKTTKGTTLKLNDSGSGIYMSGSYYSYLKAEVTQSLNNFLKDTKFPYKQTTMSGPSGAAAQKGGKPGKKPSGKKSGKMPAAMGNQKSKTYKTVKSYIKSLNKNGTWVKYNAKTNTATITSLSAFVKHLKTASKDVTAFDGLTRNQTENQVFANKKSKGTHFDTNLDKLLVTNADKYSKYSGYKDYTSQFAADFKLKDSVGNTNETRSNMYNPMYYLSSYYSDYKKSKVAKHWRIRTGINQGDTALTTETNLKLALKNYAGVKDVDFATVWGQGHTEAERKGTANGNFIKWVNKSVKSE</sequence>
<evidence type="ECO:0000256" key="1">
    <source>
        <dbReference type="SAM" id="MobiDB-lite"/>
    </source>
</evidence>
<proteinExistence type="predicted"/>
<feature type="compositionally biased region" description="Low complexity" evidence="1">
    <location>
        <begin position="361"/>
        <end position="371"/>
    </location>
</feature>
<dbReference type="AlphaFoldDB" id="A0A1S6QIR3"/>
<dbReference type="eggNOG" id="COG1073">
    <property type="taxonomic scope" value="Bacteria"/>
</dbReference>
<protein>
    <submittedName>
        <fullName evidence="2">Tannase</fullName>
    </submittedName>
</protein>
<keyword evidence="3" id="KW-1185">Reference proteome</keyword>
<reference evidence="2 3" key="1">
    <citation type="journal article" date="2015" name="Genome Announc.">
        <title>Genome Sequence of Lactobacillus curieae CCTCC M 2011381T, a Novel Producer of Gamma-aminobutyric Acid.</title>
        <authorList>
            <person name="Wang Y."/>
            <person name="Wang Y."/>
            <person name="Lang C."/>
            <person name="Wei D."/>
            <person name="Xu P."/>
            <person name="Xie J."/>
        </authorList>
    </citation>
    <scope>NUCLEOTIDE SEQUENCE [LARGE SCALE GENOMIC DNA]</scope>
    <source>
        <strain evidence="2 3">CCTCC M 2011381</strain>
    </source>
</reference>
<name>A0A1S6QIR3_9LACO</name>
<feature type="region of interest" description="Disordered" evidence="1">
    <location>
        <begin position="359"/>
        <end position="393"/>
    </location>
</feature>
<dbReference type="SUPFAM" id="SSF53474">
    <property type="entry name" value="alpha/beta-Hydrolases"/>
    <property type="match status" value="1"/>
</dbReference>
<organism evidence="2 3">
    <name type="scientific">Lentilactobacillus curieae</name>
    <dbReference type="NCBI Taxonomy" id="1138822"/>
    <lineage>
        <taxon>Bacteria</taxon>
        <taxon>Bacillati</taxon>
        <taxon>Bacillota</taxon>
        <taxon>Bacilli</taxon>
        <taxon>Lactobacillales</taxon>
        <taxon>Lactobacillaceae</taxon>
        <taxon>Lentilactobacillus</taxon>
    </lineage>
</organism>
<dbReference type="EMBL" id="CP018906">
    <property type="protein sequence ID" value="AQW21491.1"/>
    <property type="molecule type" value="Genomic_DNA"/>
</dbReference>
<accession>A0A1S6QIR3</accession>
<dbReference type="KEGG" id="lcu:PL11_005860"/>
<evidence type="ECO:0000313" key="3">
    <source>
        <dbReference type="Proteomes" id="UP000030361"/>
    </source>
</evidence>
<dbReference type="Proteomes" id="UP000030361">
    <property type="component" value="Chromosome"/>
</dbReference>